<dbReference type="Proteomes" id="UP000481030">
    <property type="component" value="Unassembled WGS sequence"/>
</dbReference>
<accession>A0A6L3V3D6</accession>
<keyword evidence="4" id="KW-1185">Reference proteome</keyword>
<gene>
    <name evidence="3" type="ORF">F7731_23695</name>
</gene>
<evidence type="ECO:0000313" key="3">
    <source>
        <dbReference type="EMBL" id="KAB2328958.1"/>
    </source>
</evidence>
<comment type="caution">
    <text evidence="3">The sequence shown here is derived from an EMBL/GenBank/DDBJ whole genome shotgun (WGS) entry which is preliminary data.</text>
</comment>
<dbReference type="OrthoDB" id="1859224at2"/>
<feature type="domain" description="HTH cro/C1-type" evidence="2">
    <location>
        <begin position="13"/>
        <end position="67"/>
    </location>
</feature>
<dbReference type="PANTHER" id="PTHR46558">
    <property type="entry name" value="TRACRIPTIONAL REGULATORY PROTEIN-RELATED-RELATED"/>
    <property type="match status" value="1"/>
</dbReference>
<protein>
    <submittedName>
        <fullName evidence="3">Helix-turn-helix transcriptional regulator</fullName>
    </submittedName>
</protein>
<dbReference type="GO" id="GO:0003677">
    <property type="term" value="F:DNA binding"/>
    <property type="evidence" value="ECO:0007669"/>
    <property type="project" value="UniProtKB-KW"/>
</dbReference>
<dbReference type="EMBL" id="WBOS01000022">
    <property type="protein sequence ID" value="KAB2328958.1"/>
    <property type="molecule type" value="Genomic_DNA"/>
</dbReference>
<dbReference type="SUPFAM" id="SSF47413">
    <property type="entry name" value="lambda repressor-like DNA-binding domains"/>
    <property type="match status" value="1"/>
</dbReference>
<dbReference type="Pfam" id="PF01381">
    <property type="entry name" value="HTH_3"/>
    <property type="match status" value="1"/>
</dbReference>
<keyword evidence="1" id="KW-0238">DNA-binding</keyword>
<dbReference type="Gene3D" id="1.10.260.40">
    <property type="entry name" value="lambda repressor-like DNA-binding domains"/>
    <property type="match status" value="1"/>
</dbReference>
<dbReference type="PANTHER" id="PTHR46558:SF4">
    <property type="entry name" value="DNA-BIDING PHAGE PROTEIN"/>
    <property type="match status" value="1"/>
</dbReference>
<dbReference type="AlphaFoldDB" id="A0A6L3V3D6"/>
<dbReference type="InterPro" id="IPR010982">
    <property type="entry name" value="Lambda_DNA-bd_dom_sf"/>
</dbReference>
<sequence length="82" mass="9644">MLKGVKKMEREWMIEARKELGFSKSELAKEVKVVRSYITEIEKGNKSPSGKLALKLSRVLKVRMEKFFEEELEAEERELVNQ</sequence>
<evidence type="ECO:0000259" key="2">
    <source>
        <dbReference type="PROSITE" id="PS50943"/>
    </source>
</evidence>
<evidence type="ECO:0000256" key="1">
    <source>
        <dbReference type="ARBA" id="ARBA00023125"/>
    </source>
</evidence>
<reference evidence="3 4" key="1">
    <citation type="journal article" date="2016" name="Antonie Van Leeuwenhoek">
        <title>Bacillus depressus sp. nov., isolated from soil of a sunflower field.</title>
        <authorList>
            <person name="Wei X."/>
            <person name="Xin D."/>
            <person name="Xin Y."/>
            <person name="Zhang H."/>
            <person name="Wang T."/>
            <person name="Zhang J."/>
        </authorList>
    </citation>
    <scope>NUCLEOTIDE SEQUENCE [LARGE SCALE GENOMIC DNA]</scope>
    <source>
        <strain evidence="3 4">BZ1</strain>
    </source>
</reference>
<dbReference type="SMART" id="SM00530">
    <property type="entry name" value="HTH_XRE"/>
    <property type="match status" value="1"/>
</dbReference>
<dbReference type="PROSITE" id="PS50943">
    <property type="entry name" value="HTH_CROC1"/>
    <property type="match status" value="1"/>
</dbReference>
<organism evidence="3 4">
    <name type="scientific">Cytobacillus depressus</name>
    <dbReference type="NCBI Taxonomy" id="1602942"/>
    <lineage>
        <taxon>Bacteria</taxon>
        <taxon>Bacillati</taxon>
        <taxon>Bacillota</taxon>
        <taxon>Bacilli</taxon>
        <taxon>Bacillales</taxon>
        <taxon>Bacillaceae</taxon>
        <taxon>Cytobacillus</taxon>
    </lineage>
</organism>
<dbReference type="InterPro" id="IPR001387">
    <property type="entry name" value="Cro/C1-type_HTH"/>
</dbReference>
<name>A0A6L3V3D6_9BACI</name>
<evidence type="ECO:0000313" key="4">
    <source>
        <dbReference type="Proteomes" id="UP000481030"/>
    </source>
</evidence>
<proteinExistence type="predicted"/>
<dbReference type="CDD" id="cd00093">
    <property type="entry name" value="HTH_XRE"/>
    <property type="match status" value="1"/>
</dbReference>